<sequence length="163" mass="17761">MGGAAIAATGVRGGRLAPDVDSLTGDQEVLDEARLLAQDRGLPPEWLNPNAKMWMPPLPVGVLDPPGQPGLRVTYADDGFLLATKLVAQRAKDAEDIVALATRLRLLDATAEDLERHLRRYYTSQANLEFIIDGTDIDAEITMLCRDASRMLGKVRDDIHGET</sequence>
<name>A0ABV5KC16_9ACTN</name>
<gene>
    <name evidence="1" type="ORF">ACFFRI_12935</name>
</gene>
<comment type="caution">
    <text evidence="1">The sequence shown here is derived from an EMBL/GenBank/DDBJ whole genome shotgun (WGS) entry which is preliminary data.</text>
</comment>
<accession>A0ABV5KC16</accession>
<protein>
    <submittedName>
        <fullName evidence="1">Uncharacterized protein</fullName>
    </submittedName>
</protein>
<dbReference type="Proteomes" id="UP001589750">
    <property type="component" value="Unassembled WGS sequence"/>
</dbReference>
<keyword evidence="2" id="KW-1185">Reference proteome</keyword>
<dbReference type="RefSeq" id="WP_140007435.1">
    <property type="nucleotide sequence ID" value="NZ_JBHMDG010000015.1"/>
</dbReference>
<reference evidence="1 2" key="1">
    <citation type="submission" date="2024-09" db="EMBL/GenBank/DDBJ databases">
        <authorList>
            <person name="Sun Q."/>
            <person name="Mori K."/>
        </authorList>
    </citation>
    <scope>NUCLEOTIDE SEQUENCE [LARGE SCALE GENOMIC DNA]</scope>
    <source>
        <strain evidence="1 2">JCM 9626</strain>
    </source>
</reference>
<proteinExistence type="predicted"/>
<organism evidence="1 2">
    <name type="scientific">Nocardioides plantarum</name>
    <dbReference type="NCBI Taxonomy" id="29299"/>
    <lineage>
        <taxon>Bacteria</taxon>
        <taxon>Bacillati</taxon>
        <taxon>Actinomycetota</taxon>
        <taxon>Actinomycetes</taxon>
        <taxon>Propionibacteriales</taxon>
        <taxon>Nocardioidaceae</taxon>
        <taxon>Nocardioides</taxon>
    </lineage>
</organism>
<evidence type="ECO:0000313" key="1">
    <source>
        <dbReference type="EMBL" id="MFB9313952.1"/>
    </source>
</evidence>
<evidence type="ECO:0000313" key="2">
    <source>
        <dbReference type="Proteomes" id="UP001589750"/>
    </source>
</evidence>
<dbReference type="EMBL" id="JBHMDG010000015">
    <property type="protein sequence ID" value="MFB9313952.1"/>
    <property type="molecule type" value="Genomic_DNA"/>
</dbReference>